<sequence length="310" mass="34771">MESPDGEEAIIRCGTTKGDITLKLIREWSPKGYDRAVELFERHFYDGSHFYRAVPKFLVQFGISYSKDKELQSFARKQIQDDPKHNPPIEFHPGIISYAGSGPNSRGSQMFISYGSAKSLGRELWETPIGKVIEGMDAAEQFYSYGDMPPWGKGPAQGKIHSGPEYIEEGFPLIDKFLECTVKRSGSSEIGGKAAEMGGDDGDDMNEKADDDTNSNEEADEIEMVDIDDDTAEPPSDHGEKQKRRGIRSTVHSDKFYAVPQDVHEKRMRFNRLAGNIDSDSYVFPVGVILVMVLLYVLLRRRGKESAKEN</sequence>
<keyword evidence="4" id="KW-1133">Transmembrane helix</keyword>
<dbReference type="EMBL" id="HBIX01012412">
    <property type="protein sequence ID" value="CAE0716512.1"/>
    <property type="molecule type" value="Transcribed_RNA"/>
</dbReference>
<feature type="region of interest" description="Disordered" evidence="3">
    <location>
        <begin position="188"/>
        <end position="251"/>
    </location>
</feature>
<dbReference type="EMBL" id="HBIX01012410">
    <property type="protein sequence ID" value="CAE0716510.1"/>
    <property type="molecule type" value="Transcribed_RNA"/>
</dbReference>
<feature type="compositionally biased region" description="Acidic residues" evidence="3">
    <location>
        <begin position="198"/>
        <end position="232"/>
    </location>
</feature>
<organism evidence="6">
    <name type="scientific">Pseudo-nitzschia australis</name>
    <dbReference type="NCBI Taxonomy" id="44445"/>
    <lineage>
        <taxon>Eukaryota</taxon>
        <taxon>Sar</taxon>
        <taxon>Stramenopiles</taxon>
        <taxon>Ochrophyta</taxon>
        <taxon>Bacillariophyta</taxon>
        <taxon>Bacillariophyceae</taxon>
        <taxon>Bacillariophycidae</taxon>
        <taxon>Bacillariales</taxon>
        <taxon>Bacillariaceae</taxon>
        <taxon>Pseudo-nitzschia</taxon>
    </lineage>
</organism>
<dbReference type="InterPro" id="IPR029000">
    <property type="entry name" value="Cyclophilin-like_dom_sf"/>
</dbReference>
<dbReference type="SUPFAM" id="SSF50891">
    <property type="entry name" value="Cyclophilin-like"/>
    <property type="match status" value="1"/>
</dbReference>
<name>A0A6U9YFP8_9STRA</name>
<feature type="transmembrane region" description="Helical" evidence="4">
    <location>
        <begin position="282"/>
        <end position="299"/>
    </location>
</feature>
<dbReference type="GO" id="GO:0071013">
    <property type="term" value="C:catalytic step 2 spliceosome"/>
    <property type="evidence" value="ECO:0007669"/>
    <property type="project" value="TreeGrafter"/>
</dbReference>
<evidence type="ECO:0000256" key="3">
    <source>
        <dbReference type="SAM" id="MobiDB-lite"/>
    </source>
</evidence>
<proteinExistence type="predicted"/>
<keyword evidence="4" id="KW-0472">Membrane</keyword>
<dbReference type="Pfam" id="PF00160">
    <property type="entry name" value="Pro_isomerase"/>
    <property type="match status" value="1"/>
</dbReference>
<dbReference type="PANTHER" id="PTHR45625:SF6">
    <property type="entry name" value="SPLICEOSOME-ASSOCIATED PROTEIN CWC27 HOMOLOG"/>
    <property type="match status" value="1"/>
</dbReference>
<evidence type="ECO:0000313" key="8">
    <source>
        <dbReference type="EMBL" id="CAE0716512.1"/>
    </source>
</evidence>
<dbReference type="GO" id="GO:0003755">
    <property type="term" value="F:peptidyl-prolyl cis-trans isomerase activity"/>
    <property type="evidence" value="ECO:0007669"/>
    <property type="project" value="InterPro"/>
</dbReference>
<evidence type="ECO:0000313" key="6">
    <source>
        <dbReference type="EMBL" id="CAE0716510.1"/>
    </source>
</evidence>
<reference evidence="6" key="1">
    <citation type="submission" date="2021-01" db="EMBL/GenBank/DDBJ databases">
        <authorList>
            <person name="Corre E."/>
            <person name="Pelletier E."/>
            <person name="Niang G."/>
            <person name="Scheremetjew M."/>
            <person name="Finn R."/>
            <person name="Kale V."/>
            <person name="Holt S."/>
            <person name="Cochrane G."/>
            <person name="Meng A."/>
            <person name="Brown T."/>
            <person name="Cohen L."/>
        </authorList>
    </citation>
    <scope>NUCLEOTIDE SEQUENCE</scope>
    <source>
        <strain evidence="6">10249 10 AB</strain>
    </source>
</reference>
<evidence type="ECO:0000313" key="7">
    <source>
        <dbReference type="EMBL" id="CAE0716511.1"/>
    </source>
</evidence>
<evidence type="ECO:0000259" key="5">
    <source>
        <dbReference type="PROSITE" id="PS50072"/>
    </source>
</evidence>
<dbReference type="EMBL" id="HBIX01012411">
    <property type="protein sequence ID" value="CAE0716511.1"/>
    <property type="molecule type" value="Transcribed_RNA"/>
</dbReference>
<evidence type="ECO:0000256" key="2">
    <source>
        <dbReference type="ARBA" id="ARBA00023242"/>
    </source>
</evidence>
<dbReference type="Gene3D" id="2.40.100.10">
    <property type="entry name" value="Cyclophilin-like"/>
    <property type="match status" value="1"/>
</dbReference>
<dbReference type="PRINTS" id="PR00153">
    <property type="entry name" value="CSAPPISMRASE"/>
</dbReference>
<dbReference type="PANTHER" id="PTHR45625">
    <property type="entry name" value="PEPTIDYL-PROLYL CIS-TRANS ISOMERASE-RELATED"/>
    <property type="match status" value="1"/>
</dbReference>
<comment type="subcellular location">
    <subcellularLocation>
        <location evidence="1">Nucleus</location>
    </subcellularLocation>
</comment>
<dbReference type="InterPro" id="IPR044666">
    <property type="entry name" value="Cyclophilin_A-like"/>
</dbReference>
<dbReference type="InterPro" id="IPR002130">
    <property type="entry name" value="Cyclophilin-type_PPIase_dom"/>
</dbReference>
<accession>A0A6U9YFP8</accession>
<evidence type="ECO:0000256" key="4">
    <source>
        <dbReference type="SAM" id="Phobius"/>
    </source>
</evidence>
<evidence type="ECO:0000256" key="1">
    <source>
        <dbReference type="ARBA" id="ARBA00004123"/>
    </source>
</evidence>
<keyword evidence="2" id="KW-0539">Nucleus</keyword>
<evidence type="ECO:0000313" key="9">
    <source>
        <dbReference type="EMBL" id="CAE0716513.1"/>
    </source>
</evidence>
<keyword evidence="4" id="KW-0812">Transmembrane</keyword>
<gene>
    <name evidence="6" type="ORF">PAUS00366_LOCUS9262</name>
    <name evidence="7" type="ORF">PAUS00366_LOCUS9263</name>
    <name evidence="8" type="ORF">PAUS00366_LOCUS9264</name>
    <name evidence="9" type="ORF">PAUS00366_LOCUS9265</name>
</gene>
<protein>
    <recommendedName>
        <fullName evidence="5">PPIase cyclophilin-type domain-containing protein</fullName>
    </recommendedName>
</protein>
<dbReference type="PROSITE" id="PS50072">
    <property type="entry name" value="CSA_PPIASE_2"/>
    <property type="match status" value="1"/>
</dbReference>
<dbReference type="AlphaFoldDB" id="A0A6U9YFP8"/>
<feature type="domain" description="PPIase cyclophilin-type" evidence="5">
    <location>
        <begin position="14"/>
        <end position="142"/>
    </location>
</feature>
<dbReference type="EMBL" id="HBIX01012413">
    <property type="protein sequence ID" value="CAE0716513.1"/>
    <property type="molecule type" value="Transcribed_RNA"/>
</dbReference>